<accession>A0AAV4SK57</accession>
<evidence type="ECO:0000313" key="3">
    <source>
        <dbReference type="Proteomes" id="UP001054837"/>
    </source>
</evidence>
<evidence type="ECO:0000313" key="2">
    <source>
        <dbReference type="EMBL" id="GIY34165.1"/>
    </source>
</evidence>
<sequence length="101" mass="11501">MSKASRIIQLLFEELLFNLSVSTPSLALSERGPIRIDRRSLTSVNGKMPCNYEVTRRGPSLSYSILNLFITVGEQLVCVVFVFFVCDYFIKYDSCFEVFGN</sequence>
<dbReference type="AlphaFoldDB" id="A0AAV4SK57"/>
<protein>
    <submittedName>
        <fullName evidence="2">Uncharacterized protein</fullName>
    </submittedName>
</protein>
<keyword evidence="1" id="KW-0812">Transmembrane</keyword>
<reference evidence="2 3" key="1">
    <citation type="submission" date="2021-06" db="EMBL/GenBank/DDBJ databases">
        <title>Caerostris darwini draft genome.</title>
        <authorList>
            <person name="Kono N."/>
            <person name="Arakawa K."/>
        </authorList>
    </citation>
    <scope>NUCLEOTIDE SEQUENCE [LARGE SCALE GENOMIC DNA]</scope>
</reference>
<proteinExistence type="predicted"/>
<dbReference type="Proteomes" id="UP001054837">
    <property type="component" value="Unassembled WGS sequence"/>
</dbReference>
<dbReference type="EMBL" id="BPLQ01008039">
    <property type="protein sequence ID" value="GIY34165.1"/>
    <property type="molecule type" value="Genomic_DNA"/>
</dbReference>
<feature type="transmembrane region" description="Helical" evidence="1">
    <location>
        <begin position="65"/>
        <end position="90"/>
    </location>
</feature>
<gene>
    <name evidence="2" type="ORF">CDAR_9031</name>
</gene>
<name>A0AAV4SK57_9ARAC</name>
<keyword evidence="1" id="KW-0472">Membrane</keyword>
<comment type="caution">
    <text evidence="2">The sequence shown here is derived from an EMBL/GenBank/DDBJ whole genome shotgun (WGS) entry which is preliminary data.</text>
</comment>
<evidence type="ECO:0000256" key="1">
    <source>
        <dbReference type="SAM" id="Phobius"/>
    </source>
</evidence>
<organism evidence="2 3">
    <name type="scientific">Caerostris darwini</name>
    <dbReference type="NCBI Taxonomy" id="1538125"/>
    <lineage>
        <taxon>Eukaryota</taxon>
        <taxon>Metazoa</taxon>
        <taxon>Ecdysozoa</taxon>
        <taxon>Arthropoda</taxon>
        <taxon>Chelicerata</taxon>
        <taxon>Arachnida</taxon>
        <taxon>Araneae</taxon>
        <taxon>Araneomorphae</taxon>
        <taxon>Entelegynae</taxon>
        <taxon>Araneoidea</taxon>
        <taxon>Araneidae</taxon>
        <taxon>Caerostris</taxon>
    </lineage>
</organism>
<keyword evidence="3" id="KW-1185">Reference proteome</keyword>
<keyword evidence="1" id="KW-1133">Transmembrane helix</keyword>